<dbReference type="GO" id="GO:0000030">
    <property type="term" value="F:mannosyltransferase activity"/>
    <property type="evidence" value="ECO:0007669"/>
    <property type="project" value="TreeGrafter"/>
</dbReference>
<keyword evidence="2" id="KW-0812">Transmembrane</keyword>
<comment type="caution">
    <text evidence="2">The sequence shown here is derived from an EMBL/GenBank/DDBJ whole genome shotgun (WGS) entry which is preliminary data.</text>
</comment>
<evidence type="ECO:0000313" key="2">
    <source>
        <dbReference type="EMBL" id="GBP83336.1"/>
    </source>
</evidence>
<dbReference type="Gene3D" id="1.25.40.10">
    <property type="entry name" value="Tetratricopeptide repeat domain"/>
    <property type="match status" value="1"/>
</dbReference>
<dbReference type="PANTHER" id="PTHR44216">
    <property type="entry name" value="PROTEIN O-MANNOSYL-TRANSFERASE TMTC2"/>
    <property type="match status" value="1"/>
</dbReference>
<gene>
    <name evidence="2" type="ORF">EVAR_54353_1</name>
</gene>
<proteinExistence type="predicted"/>
<dbReference type="InterPro" id="IPR052384">
    <property type="entry name" value="TMTC_O-mannosyltransferase"/>
</dbReference>
<dbReference type="GO" id="GO:0035269">
    <property type="term" value="P:protein O-linked glycosylation via mannose"/>
    <property type="evidence" value="ECO:0007669"/>
    <property type="project" value="TreeGrafter"/>
</dbReference>
<dbReference type="EMBL" id="BGZK01001615">
    <property type="protein sequence ID" value="GBP83336.1"/>
    <property type="molecule type" value="Genomic_DNA"/>
</dbReference>
<evidence type="ECO:0000256" key="1">
    <source>
        <dbReference type="SAM" id="MobiDB-lite"/>
    </source>
</evidence>
<dbReference type="PANTHER" id="PTHR44216:SF3">
    <property type="entry name" value="PROTEIN O-MANNOSYL-TRANSFERASE TMTC2"/>
    <property type="match status" value="1"/>
</dbReference>
<dbReference type="AlphaFoldDB" id="A0A4C1Z3Z6"/>
<organism evidence="2 3">
    <name type="scientific">Eumeta variegata</name>
    <name type="common">Bagworm moth</name>
    <name type="synonym">Eumeta japonica</name>
    <dbReference type="NCBI Taxonomy" id="151549"/>
    <lineage>
        <taxon>Eukaryota</taxon>
        <taxon>Metazoa</taxon>
        <taxon>Ecdysozoa</taxon>
        <taxon>Arthropoda</taxon>
        <taxon>Hexapoda</taxon>
        <taxon>Insecta</taxon>
        <taxon>Pterygota</taxon>
        <taxon>Neoptera</taxon>
        <taxon>Endopterygota</taxon>
        <taxon>Lepidoptera</taxon>
        <taxon>Glossata</taxon>
        <taxon>Ditrysia</taxon>
        <taxon>Tineoidea</taxon>
        <taxon>Psychidae</taxon>
        <taxon>Oiketicinae</taxon>
        <taxon>Eumeta</taxon>
    </lineage>
</organism>
<dbReference type="SUPFAM" id="SSF48452">
    <property type="entry name" value="TPR-like"/>
    <property type="match status" value="1"/>
</dbReference>
<name>A0A4C1Z3Z6_EUMVA</name>
<dbReference type="InterPro" id="IPR011990">
    <property type="entry name" value="TPR-like_helical_dom_sf"/>
</dbReference>
<reference evidence="2 3" key="1">
    <citation type="journal article" date="2019" name="Commun. Biol.">
        <title>The bagworm genome reveals a unique fibroin gene that provides high tensile strength.</title>
        <authorList>
            <person name="Kono N."/>
            <person name="Nakamura H."/>
            <person name="Ohtoshi R."/>
            <person name="Tomita M."/>
            <person name="Numata K."/>
            <person name="Arakawa K."/>
        </authorList>
    </citation>
    <scope>NUCLEOTIDE SEQUENCE [LARGE SCALE GENOMIC DNA]</scope>
</reference>
<accession>A0A4C1Z3Z6</accession>
<sequence length="187" mass="21370">MVGETYAQLQQWGAAERSVLAALAAAPRHAHTHLTYAKLLARNSSRALEAEMWFKRAMTLAPEDPFVRDQFGLFLRDQHRSNEAAEQLTEAARLAPRDAARATAAARALRDARRCRAAERWYAKAAELNPQKGPEGKRPKGRPHTRWKDDIRETTDPHWMQKTEDRTKWNSLEKTFTRRGVLVTSNI</sequence>
<protein>
    <submittedName>
        <fullName evidence="2">Transmembrane and TPR repeat-containing protein CG4341</fullName>
    </submittedName>
</protein>
<dbReference type="STRING" id="151549.A0A4C1Z3Z6"/>
<feature type="region of interest" description="Disordered" evidence="1">
    <location>
        <begin position="126"/>
        <end position="150"/>
    </location>
</feature>
<keyword evidence="3" id="KW-1185">Reference proteome</keyword>
<dbReference type="OrthoDB" id="19588at2759"/>
<dbReference type="GO" id="GO:0005789">
    <property type="term" value="C:endoplasmic reticulum membrane"/>
    <property type="evidence" value="ECO:0007669"/>
    <property type="project" value="TreeGrafter"/>
</dbReference>
<keyword evidence="2" id="KW-0472">Membrane</keyword>
<evidence type="ECO:0000313" key="3">
    <source>
        <dbReference type="Proteomes" id="UP000299102"/>
    </source>
</evidence>
<dbReference type="Proteomes" id="UP000299102">
    <property type="component" value="Unassembled WGS sequence"/>
</dbReference>